<dbReference type="InterPro" id="IPR010998">
    <property type="entry name" value="Integrase_recombinase_N"/>
</dbReference>
<name>A0A0G0B2T9_9BACT</name>
<comment type="caution">
    <text evidence="4">The sequence shown here is derived from an EMBL/GenBank/DDBJ whole genome shotgun (WGS) entry which is preliminary data.</text>
</comment>
<accession>A0A0G0B2T9</accession>
<organism evidence="4">
    <name type="scientific">Candidatus Roizmanbacteria bacterium GW2011_GWA2_32_13</name>
    <dbReference type="NCBI Taxonomy" id="1618475"/>
    <lineage>
        <taxon>Bacteria</taxon>
        <taxon>Candidatus Roizmaniibacteriota</taxon>
    </lineage>
</organism>
<gene>
    <name evidence="4" type="ORF">UR23_C0049G0002</name>
</gene>
<dbReference type="InterPro" id="IPR004107">
    <property type="entry name" value="Integrase_SAM-like_N"/>
</dbReference>
<evidence type="ECO:0000256" key="2">
    <source>
        <dbReference type="PROSITE-ProRule" id="PRU01248"/>
    </source>
</evidence>
<feature type="domain" description="Core-binding (CB)" evidence="3">
    <location>
        <begin position="1"/>
        <end position="75"/>
    </location>
</feature>
<proteinExistence type="predicted"/>
<dbReference type="InterPro" id="IPR044068">
    <property type="entry name" value="CB"/>
</dbReference>
<dbReference type="GO" id="GO:0015074">
    <property type="term" value="P:DNA integration"/>
    <property type="evidence" value="ECO:0007669"/>
    <property type="project" value="InterPro"/>
</dbReference>
<keyword evidence="1 2" id="KW-0238">DNA-binding</keyword>
<dbReference type="GO" id="GO:0003677">
    <property type="term" value="F:DNA binding"/>
    <property type="evidence" value="ECO:0007669"/>
    <property type="project" value="UniProtKB-UniRule"/>
</dbReference>
<dbReference type="Pfam" id="PF13495">
    <property type="entry name" value="Phage_int_SAM_4"/>
    <property type="match status" value="1"/>
</dbReference>
<sequence length="75" mass="9157">MIDYLEKTKEELYLRNYISKTVKSYLLCLNNYFHYTQYNTHDASDNSIKKFLLYFNDKNYSPQTINLHLNAIKFF</sequence>
<dbReference type="PROSITE" id="PS51900">
    <property type="entry name" value="CB"/>
    <property type="match status" value="1"/>
</dbReference>
<evidence type="ECO:0000313" key="4">
    <source>
        <dbReference type="EMBL" id="KKP33160.1"/>
    </source>
</evidence>
<dbReference type="AlphaFoldDB" id="A0A0G0B2T9"/>
<protein>
    <recommendedName>
        <fullName evidence="3">Core-binding (CB) domain-containing protein</fullName>
    </recommendedName>
</protein>
<dbReference type="Gene3D" id="1.10.150.130">
    <property type="match status" value="1"/>
</dbReference>
<evidence type="ECO:0000256" key="1">
    <source>
        <dbReference type="ARBA" id="ARBA00023125"/>
    </source>
</evidence>
<evidence type="ECO:0000259" key="3">
    <source>
        <dbReference type="PROSITE" id="PS51900"/>
    </source>
</evidence>
<dbReference type="SUPFAM" id="SSF47823">
    <property type="entry name" value="lambda integrase-like, N-terminal domain"/>
    <property type="match status" value="1"/>
</dbReference>
<reference evidence="4" key="1">
    <citation type="journal article" date="2015" name="Nature">
        <title>rRNA introns, odd ribosomes, and small enigmatic genomes across a large radiation of phyla.</title>
        <authorList>
            <person name="Brown C.T."/>
            <person name="Hug L.A."/>
            <person name="Thomas B.C."/>
            <person name="Sharon I."/>
            <person name="Castelle C.J."/>
            <person name="Singh A."/>
            <person name="Wilkins M.J."/>
            <person name="Williams K.H."/>
            <person name="Banfield J.F."/>
        </authorList>
    </citation>
    <scope>NUCLEOTIDE SEQUENCE [LARGE SCALE GENOMIC DNA]</scope>
</reference>
<dbReference type="Proteomes" id="UP000034349">
    <property type="component" value="Unassembled WGS sequence"/>
</dbReference>
<dbReference type="EMBL" id="LBOK01000049">
    <property type="protein sequence ID" value="KKP33160.1"/>
    <property type="molecule type" value="Genomic_DNA"/>
</dbReference>